<dbReference type="OMA" id="DEMLGQH"/>
<organism evidence="2 3">
    <name type="scientific">Colletotrichum sublineola</name>
    <name type="common">Sorghum anthracnose fungus</name>
    <dbReference type="NCBI Taxonomy" id="1173701"/>
    <lineage>
        <taxon>Eukaryota</taxon>
        <taxon>Fungi</taxon>
        <taxon>Dikarya</taxon>
        <taxon>Ascomycota</taxon>
        <taxon>Pezizomycotina</taxon>
        <taxon>Sordariomycetes</taxon>
        <taxon>Hypocreomycetidae</taxon>
        <taxon>Glomerellales</taxon>
        <taxon>Glomerellaceae</taxon>
        <taxon>Colletotrichum</taxon>
        <taxon>Colletotrichum graminicola species complex</taxon>
    </lineage>
</organism>
<proteinExistence type="predicted"/>
<gene>
    <name evidence="2" type="ORF">CSUB01_02149</name>
</gene>
<dbReference type="OrthoDB" id="4814338at2759"/>
<reference evidence="3" key="1">
    <citation type="journal article" date="2014" name="Genome Announc.">
        <title>Draft genome sequence of Colletotrichum sublineola, a destructive pathogen of cultivated sorghum.</title>
        <authorList>
            <person name="Baroncelli R."/>
            <person name="Sanz-Martin J.M."/>
            <person name="Rech G.E."/>
            <person name="Sukno S.A."/>
            <person name="Thon M.R."/>
        </authorList>
    </citation>
    <scope>NUCLEOTIDE SEQUENCE [LARGE SCALE GENOMIC DNA]</scope>
    <source>
        <strain evidence="3">TX430BB</strain>
    </source>
</reference>
<sequence>MPSSHAFSMDNNAGSHRPTPNEKPSRDLRLERFNNDKAYDLAHRVHSGEPRPQSLDGMLGQHLANLPPMTTNRN</sequence>
<name>A0A066XBV5_COLSU</name>
<dbReference type="EMBL" id="JMSE01001258">
    <property type="protein sequence ID" value="KDN63201.1"/>
    <property type="molecule type" value="Genomic_DNA"/>
</dbReference>
<dbReference type="Proteomes" id="UP000027238">
    <property type="component" value="Unassembled WGS sequence"/>
</dbReference>
<dbReference type="AlphaFoldDB" id="A0A066XBV5"/>
<comment type="caution">
    <text evidence="2">The sequence shown here is derived from an EMBL/GenBank/DDBJ whole genome shotgun (WGS) entry which is preliminary data.</text>
</comment>
<evidence type="ECO:0000313" key="3">
    <source>
        <dbReference type="Proteomes" id="UP000027238"/>
    </source>
</evidence>
<evidence type="ECO:0000313" key="2">
    <source>
        <dbReference type="EMBL" id="KDN63201.1"/>
    </source>
</evidence>
<accession>A0A066XBV5</accession>
<feature type="region of interest" description="Disordered" evidence="1">
    <location>
        <begin position="1"/>
        <end position="27"/>
    </location>
</feature>
<dbReference type="eggNOG" id="ENOG502T7QN">
    <property type="taxonomic scope" value="Eukaryota"/>
</dbReference>
<feature type="compositionally biased region" description="Polar residues" evidence="1">
    <location>
        <begin position="1"/>
        <end position="14"/>
    </location>
</feature>
<evidence type="ECO:0000256" key="1">
    <source>
        <dbReference type="SAM" id="MobiDB-lite"/>
    </source>
</evidence>
<dbReference type="HOGENOM" id="CLU_2589605_0_0_1"/>
<keyword evidence="3" id="KW-1185">Reference proteome</keyword>
<feature type="region of interest" description="Disordered" evidence="1">
    <location>
        <begin position="45"/>
        <end position="74"/>
    </location>
</feature>
<protein>
    <submittedName>
        <fullName evidence="2">Uncharacterized protein</fullName>
    </submittedName>
</protein>